<sequence>MPRELKLMNWIITSGCNSVFQCRKQNLLLQDAQMGA</sequence>
<dbReference type="AlphaFoldDB" id="A0A0E9SMV5"/>
<reference evidence="1" key="2">
    <citation type="journal article" date="2015" name="Fish Shellfish Immunol.">
        <title>Early steps in the European eel (Anguilla anguilla)-Vibrio vulnificus interaction in the gills: Role of the RtxA13 toxin.</title>
        <authorList>
            <person name="Callol A."/>
            <person name="Pajuelo D."/>
            <person name="Ebbesson L."/>
            <person name="Teles M."/>
            <person name="MacKenzie S."/>
            <person name="Amaro C."/>
        </authorList>
    </citation>
    <scope>NUCLEOTIDE SEQUENCE</scope>
</reference>
<proteinExistence type="predicted"/>
<protein>
    <submittedName>
        <fullName evidence="1">Uncharacterized protein</fullName>
    </submittedName>
</protein>
<evidence type="ECO:0000313" key="1">
    <source>
        <dbReference type="EMBL" id="JAH42704.1"/>
    </source>
</evidence>
<accession>A0A0E9SMV5</accession>
<dbReference type="EMBL" id="GBXM01065873">
    <property type="protein sequence ID" value="JAH42704.1"/>
    <property type="molecule type" value="Transcribed_RNA"/>
</dbReference>
<name>A0A0E9SMV5_ANGAN</name>
<reference evidence="1" key="1">
    <citation type="submission" date="2014-11" db="EMBL/GenBank/DDBJ databases">
        <authorList>
            <person name="Amaro Gonzalez C."/>
        </authorList>
    </citation>
    <scope>NUCLEOTIDE SEQUENCE</scope>
</reference>
<organism evidence="1">
    <name type="scientific">Anguilla anguilla</name>
    <name type="common">European freshwater eel</name>
    <name type="synonym">Muraena anguilla</name>
    <dbReference type="NCBI Taxonomy" id="7936"/>
    <lineage>
        <taxon>Eukaryota</taxon>
        <taxon>Metazoa</taxon>
        <taxon>Chordata</taxon>
        <taxon>Craniata</taxon>
        <taxon>Vertebrata</taxon>
        <taxon>Euteleostomi</taxon>
        <taxon>Actinopterygii</taxon>
        <taxon>Neopterygii</taxon>
        <taxon>Teleostei</taxon>
        <taxon>Anguilliformes</taxon>
        <taxon>Anguillidae</taxon>
        <taxon>Anguilla</taxon>
    </lineage>
</organism>